<reference evidence="2 3" key="1">
    <citation type="submission" date="2019-06" db="EMBL/GenBank/DDBJ databases">
        <authorList>
            <person name="Peister A."/>
            <person name="Blumer L.S."/>
            <person name="Blackman K."/>
            <person name="Carr J.L."/>
            <person name="Dickens D."/>
            <person name="Fletcher D."/>
            <person name="Gamble W.J."/>
            <person name="Hope M.A."/>
            <person name="Long D.A."/>
            <person name="Muhammad Y.A."/>
            <person name="Ralliford J.O."/>
            <person name="Ray Q.B."/>
            <person name="Ross V.L."/>
            <person name="Sandy N.A."/>
            <person name="Thrasher M.V."/>
            <person name="Williams-Green M."/>
            <person name="Garlena R.A."/>
            <person name="Russell D.A."/>
            <person name="Pope W.H."/>
            <person name="Jacobs-Se D."/>
            <person name="Hatfull G.F."/>
        </authorList>
    </citation>
    <scope>NUCLEOTIDE SEQUENCE [LARGE SCALE GENOMIC DNA]</scope>
</reference>
<proteinExistence type="predicted"/>
<protein>
    <submittedName>
        <fullName evidence="2">Uncharacterized protein</fullName>
    </submittedName>
</protein>
<evidence type="ECO:0000256" key="1">
    <source>
        <dbReference type="SAM" id="Phobius"/>
    </source>
</evidence>
<dbReference type="EMBL" id="MN096359">
    <property type="protein sequence ID" value="QDK01589.1"/>
    <property type="molecule type" value="Genomic_DNA"/>
</dbReference>
<name>A0A514TY27_9CAUD</name>
<dbReference type="Proteomes" id="UP000315520">
    <property type="component" value="Segment"/>
</dbReference>
<keyword evidence="1" id="KW-0812">Transmembrane</keyword>
<sequence>MTFVNNSGMPLWEALIPLVLVIGLIIFAAVGVGLAVAELILGGRK</sequence>
<dbReference type="GeneID" id="65121750"/>
<evidence type="ECO:0000313" key="2">
    <source>
        <dbReference type="EMBL" id="QDK01589.1"/>
    </source>
</evidence>
<organism evidence="2 3">
    <name type="scientific">Mycobacterium phage Obutu</name>
    <dbReference type="NCBI Taxonomy" id="2593350"/>
    <lineage>
        <taxon>Viruses</taxon>
        <taxon>Duplodnaviria</taxon>
        <taxon>Heunggongvirae</taxon>
        <taxon>Uroviricota</taxon>
        <taxon>Caudoviricetes</taxon>
        <taxon>Bclasvirinae</taxon>
        <taxon>Pipefishvirus</taxon>
        <taxon>Pipefishvirus obutu</taxon>
    </lineage>
</organism>
<keyword evidence="3" id="KW-1185">Reference proteome</keyword>
<keyword evidence="1" id="KW-1133">Transmembrane helix</keyword>
<gene>
    <name evidence="2" type="primary">61</name>
    <name evidence="2" type="ORF">OBUTU_61</name>
</gene>
<accession>A0A514TY27</accession>
<feature type="transmembrane region" description="Helical" evidence="1">
    <location>
        <begin position="15"/>
        <end position="41"/>
    </location>
</feature>
<keyword evidence="1" id="KW-0472">Membrane</keyword>
<dbReference type="KEGG" id="vg:65121750"/>
<evidence type="ECO:0000313" key="3">
    <source>
        <dbReference type="Proteomes" id="UP000315520"/>
    </source>
</evidence>
<dbReference type="RefSeq" id="YP_010103850.1">
    <property type="nucleotide sequence ID" value="NC_055812.1"/>
</dbReference>